<feature type="domain" description="Complex 1 LYR protein" evidence="1">
    <location>
        <begin position="50"/>
        <end position="106"/>
    </location>
</feature>
<sequence length="130" mass="15295">MNIFAKQLQHTVSRFTRSFTLSNAGNTDAKVKRTFKASNIPSLDEFIFQKKVRKLYRRIVRTALKSPDRTTGRELIHFARDEFRHTKHVTDMDQRKYMLSMGMNQFRDVAKIMGLAVNDFTEFNVDMVDK</sequence>
<dbReference type="OrthoDB" id="74240at2759"/>
<dbReference type="CDD" id="cd20262">
    <property type="entry name" value="Complex1_LYR_LYRM2"/>
    <property type="match status" value="1"/>
</dbReference>
<dbReference type="GeneID" id="30150177"/>
<proteinExistence type="predicted"/>
<dbReference type="AlphaFoldDB" id="A0A1E3QWL1"/>
<dbReference type="Pfam" id="PF05347">
    <property type="entry name" value="Complex1_LYR"/>
    <property type="match status" value="1"/>
</dbReference>
<keyword evidence="3" id="KW-1185">Reference proteome</keyword>
<dbReference type="RefSeq" id="XP_018987407.1">
    <property type="nucleotide sequence ID" value="XM_019132324.1"/>
</dbReference>
<organism evidence="2 3">
    <name type="scientific">Babjeviella inositovora NRRL Y-12698</name>
    <dbReference type="NCBI Taxonomy" id="984486"/>
    <lineage>
        <taxon>Eukaryota</taxon>
        <taxon>Fungi</taxon>
        <taxon>Dikarya</taxon>
        <taxon>Ascomycota</taxon>
        <taxon>Saccharomycotina</taxon>
        <taxon>Pichiomycetes</taxon>
        <taxon>Serinales incertae sedis</taxon>
        <taxon>Babjeviella</taxon>
    </lineage>
</organism>
<gene>
    <name evidence="2" type="ORF">BABINDRAFT_59096</name>
</gene>
<dbReference type="STRING" id="984486.A0A1E3QWL1"/>
<name>A0A1E3QWL1_9ASCO</name>
<evidence type="ECO:0000259" key="1">
    <source>
        <dbReference type="Pfam" id="PF05347"/>
    </source>
</evidence>
<dbReference type="InterPro" id="IPR045293">
    <property type="entry name" value="Complex1_LYR_LYRM2"/>
</dbReference>
<evidence type="ECO:0000313" key="3">
    <source>
        <dbReference type="Proteomes" id="UP000094336"/>
    </source>
</evidence>
<dbReference type="EMBL" id="KV454427">
    <property type="protein sequence ID" value="ODQ82079.1"/>
    <property type="molecule type" value="Genomic_DNA"/>
</dbReference>
<evidence type="ECO:0000313" key="2">
    <source>
        <dbReference type="EMBL" id="ODQ82079.1"/>
    </source>
</evidence>
<accession>A0A1E3QWL1</accession>
<dbReference type="Proteomes" id="UP000094336">
    <property type="component" value="Unassembled WGS sequence"/>
</dbReference>
<reference evidence="3" key="1">
    <citation type="submission" date="2016-05" db="EMBL/GenBank/DDBJ databases">
        <title>Comparative genomics of biotechnologically important yeasts.</title>
        <authorList>
            <consortium name="DOE Joint Genome Institute"/>
            <person name="Riley R."/>
            <person name="Haridas S."/>
            <person name="Wolfe K.H."/>
            <person name="Lopes M.R."/>
            <person name="Hittinger C.T."/>
            <person name="Goker M."/>
            <person name="Salamov A."/>
            <person name="Wisecaver J."/>
            <person name="Long T.M."/>
            <person name="Aerts A.L."/>
            <person name="Barry K."/>
            <person name="Choi C."/>
            <person name="Clum A."/>
            <person name="Coughlan A.Y."/>
            <person name="Deshpande S."/>
            <person name="Douglass A.P."/>
            <person name="Hanson S.J."/>
            <person name="Klenk H.-P."/>
            <person name="Labutti K."/>
            <person name="Lapidus A."/>
            <person name="Lindquist E."/>
            <person name="Lipzen A."/>
            <person name="Meier-Kolthoff J.P."/>
            <person name="Ohm R.A."/>
            <person name="Otillar R.P."/>
            <person name="Pangilinan J."/>
            <person name="Peng Y."/>
            <person name="Rokas A."/>
            <person name="Rosa C.A."/>
            <person name="Scheuner C."/>
            <person name="Sibirny A.A."/>
            <person name="Slot J.C."/>
            <person name="Stielow J.B."/>
            <person name="Sun H."/>
            <person name="Kurtzman C.P."/>
            <person name="Blackwell M."/>
            <person name="Grigoriev I.V."/>
            <person name="Jeffries T.W."/>
        </authorList>
    </citation>
    <scope>NUCLEOTIDE SEQUENCE [LARGE SCALE GENOMIC DNA]</scope>
    <source>
        <strain evidence="3">NRRL Y-12698</strain>
    </source>
</reference>
<protein>
    <recommendedName>
        <fullName evidence="1">Complex 1 LYR protein domain-containing protein</fullName>
    </recommendedName>
</protein>
<dbReference type="InterPro" id="IPR008011">
    <property type="entry name" value="Complex1_LYR_dom"/>
</dbReference>